<sequence>MANSEWKNVLNLCDEMQQTMNRYGPGVNPAGLQAVRSLCARMRGTSNYINDRLNKIEWEAERYFSARKWATHARGAEGVKYDIVQAGLSRIRSEATNRMGLME</sequence>
<evidence type="ECO:0000313" key="1">
    <source>
        <dbReference type="EMBL" id="XBP71918.1"/>
    </source>
</evidence>
<reference evidence="1" key="1">
    <citation type="submission" date="2024-05" db="EMBL/GenBank/DDBJ databases">
        <authorList>
            <person name="Bunk B."/>
            <person name="Swiderski J."/>
            <person name="Sproer C."/>
            <person name="Thiel V."/>
        </authorList>
    </citation>
    <scope>NUCLEOTIDE SEQUENCE</scope>
    <source>
        <strain evidence="1">DSM 17735</strain>
    </source>
</reference>
<dbReference type="AlphaFoldDB" id="A0AAU7LYD8"/>
<name>A0AAU7LYD8_9BURK</name>
<accession>A0AAU7LYD8</accession>
<dbReference type="EMBL" id="CP157675">
    <property type="protein sequence ID" value="XBP71918.1"/>
    <property type="molecule type" value="Genomic_DNA"/>
</dbReference>
<proteinExistence type="predicted"/>
<protein>
    <submittedName>
        <fullName evidence="1">Uncharacterized protein</fullName>
    </submittedName>
</protein>
<dbReference type="RefSeq" id="WP_349281254.1">
    <property type="nucleotide sequence ID" value="NZ_CBCSCU010000004.1"/>
</dbReference>
<gene>
    <name evidence="1" type="ORF">ABLV49_09030</name>
</gene>
<organism evidence="1">
    <name type="scientific">Polaromonas hydrogenivorans</name>
    <dbReference type="NCBI Taxonomy" id="335476"/>
    <lineage>
        <taxon>Bacteria</taxon>
        <taxon>Pseudomonadati</taxon>
        <taxon>Pseudomonadota</taxon>
        <taxon>Betaproteobacteria</taxon>
        <taxon>Burkholderiales</taxon>
        <taxon>Comamonadaceae</taxon>
        <taxon>Polaromonas</taxon>
    </lineage>
</organism>